<proteinExistence type="predicted"/>
<evidence type="ECO:0000313" key="1">
    <source>
        <dbReference type="EMBL" id="KAK9107521.1"/>
    </source>
</evidence>
<protein>
    <submittedName>
        <fullName evidence="1">Uncharacterized protein</fullName>
    </submittedName>
</protein>
<evidence type="ECO:0000313" key="2">
    <source>
        <dbReference type="Proteomes" id="UP001420932"/>
    </source>
</evidence>
<dbReference type="AlphaFoldDB" id="A0AAP0I3D5"/>
<keyword evidence="2" id="KW-1185">Reference proteome</keyword>
<reference evidence="1 2" key="1">
    <citation type="submission" date="2024-01" db="EMBL/GenBank/DDBJ databases">
        <title>Genome assemblies of Stephania.</title>
        <authorList>
            <person name="Yang L."/>
        </authorList>
    </citation>
    <scope>NUCLEOTIDE SEQUENCE [LARGE SCALE GENOMIC DNA]</scope>
    <source>
        <strain evidence="1">YNDBR</strain>
        <tissue evidence="1">Leaf</tissue>
    </source>
</reference>
<organism evidence="1 2">
    <name type="scientific">Stephania yunnanensis</name>
    <dbReference type="NCBI Taxonomy" id="152371"/>
    <lineage>
        <taxon>Eukaryota</taxon>
        <taxon>Viridiplantae</taxon>
        <taxon>Streptophyta</taxon>
        <taxon>Embryophyta</taxon>
        <taxon>Tracheophyta</taxon>
        <taxon>Spermatophyta</taxon>
        <taxon>Magnoliopsida</taxon>
        <taxon>Ranunculales</taxon>
        <taxon>Menispermaceae</taxon>
        <taxon>Menispermoideae</taxon>
        <taxon>Cissampelideae</taxon>
        <taxon>Stephania</taxon>
    </lineage>
</organism>
<sequence>MWEPRELEFRVGLSGLGSRLSTSYVISRVKHLKLSWHLAKDYEGDKVSSVVVAYLDSLKGIVGSDSRNPHYLKSRVGAVGGGLGSLCRLRVVIWSNDRSLDKITYSPIYFASLPLDFHYFT</sequence>
<accession>A0AAP0I3D5</accession>
<name>A0AAP0I3D5_9MAGN</name>
<comment type="caution">
    <text evidence="1">The sequence shown here is derived from an EMBL/GenBank/DDBJ whole genome shotgun (WGS) entry which is preliminary data.</text>
</comment>
<gene>
    <name evidence="1" type="ORF">Syun_023532</name>
</gene>
<dbReference type="EMBL" id="JBBNAF010000010">
    <property type="protein sequence ID" value="KAK9107521.1"/>
    <property type="molecule type" value="Genomic_DNA"/>
</dbReference>
<dbReference type="Proteomes" id="UP001420932">
    <property type="component" value="Unassembled WGS sequence"/>
</dbReference>